<evidence type="ECO:0000313" key="2">
    <source>
        <dbReference type="EMBL" id="TYK24193.1"/>
    </source>
</evidence>
<dbReference type="AlphaFoldDB" id="A0A5A7TZF5"/>
<evidence type="ECO:0000313" key="4">
    <source>
        <dbReference type="Proteomes" id="UP000321947"/>
    </source>
</evidence>
<organism evidence="1 3">
    <name type="scientific">Cucumis melo var. makuwa</name>
    <name type="common">Oriental melon</name>
    <dbReference type="NCBI Taxonomy" id="1194695"/>
    <lineage>
        <taxon>Eukaryota</taxon>
        <taxon>Viridiplantae</taxon>
        <taxon>Streptophyta</taxon>
        <taxon>Embryophyta</taxon>
        <taxon>Tracheophyta</taxon>
        <taxon>Spermatophyta</taxon>
        <taxon>Magnoliopsida</taxon>
        <taxon>eudicotyledons</taxon>
        <taxon>Gunneridae</taxon>
        <taxon>Pentapetalae</taxon>
        <taxon>rosids</taxon>
        <taxon>fabids</taxon>
        <taxon>Cucurbitales</taxon>
        <taxon>Cucurbitaceae</taxon>
        <taxon>Benincaseae</taxon>
        <taxon>Cucumis</taxon>
    </lineage>
</organism>
<dbReference type="EMBL" id="SSTE01013612">
    <property type="protein sequence ID" value="KAA0046721.1"/>
    <property type="molecule type" value="Genomic_DNA"/>
</dbReference>
<dbReference type="Proteomes" id="UP000321947">
    <property type="component" value="Unassembled WGS sequence"/>
</dbReference>
<reference evidence="3 4" key="1">
    <citation type="submission" date="2019-08" db="EMBL/GenBank/DDBJ databases">
        <title>Draft genome sequences of two oriental melons (Cucumis melo L. var makuwa).</title>
        <authorList>
            <person name="Kwon S.-Y."/>
        </authorList>
    </citation>
    <scope>NUCLEOTIDE SEQUENCE [LARGE SCALE GENOMIC DNA]</scope>
    <source>
        <strain evidence="4">cv. Chang Bougi</strain>
        <strain evidence="3">cv. SW 3</strain>
        <tissue evidence="1">Leaf</tissue>
    </source>
</reference>
<accession>A0A5A7TZF5</accession>
<sequence>MLDQNLSTSHSLKNKKKRKSNLDCYRTLSLSPNSTQQAEQLFLPAEKYDPLLDLSGKGYIVPDITFSFWEGRLGLIQLLLLPRRFNLSKDREFQNSATNLIRSAFSEWEGRECCVTFHKGWKSLCGYVSKKDKNPYVWGKFPLSEIVQEANLKSHRKTSTAPRDPEVAELLLSNYNSLRNLWEDSQRIKMREISPMEILLDYNERKGRPVLRELFVYGKPNTQKTLLRSLLKKIGLRIYVVGQRGKDYDYVGAHDFFDFWVIDEFIEEKEYSGEQPSSGGRALHALLGRSAG</sequence>
<protein>
    <submittedName>
        <fullName evidence="1">Uncharacterized protein</fullName>
    </submittedName>
</protein>
<gene>
    <name evidence="2" type="ORF">E5676_scaffold80748G00030</name>
    <name evidence="1" type="ORF">E6C27_scaffold45781G00030</name>
</gene>
<comment type="caution">
    <text evidence="1">The sequence shown here is derived from an EMBL/GenBank/DDBJ whole genome shotgun (WGS) entry which is preliminary data.</text>
</comment>
<proteinExistence type="predicted"/>
<evidence type="ECO:0000313" key="3">
    <source>
        <dbReference type="Proteomes" id="UP000321393"/>
    </source>
</evidence>
<name>A0A5A7TZF5_CUCMM</name>
<dbReference type="Proteomes" id="UP000321393">
    <property type="component" value="Unassembled WGS sequence"/>
</dbReference>
<dbReference type="EMBL" id="SSTD01003996">
    <property type="protein sequence ID" value="TYK24193.1"/>
    <property type="molecule type" value="Genomic_DNA"/>
</dbReference>
<dbReference type="OrthoDB" id="1750117at2759"/>
<evidence type="ECO:0000313" key="1">
    <source>
        <dbReference type="EMBL" id="KAA0046721.1"/>
    </source>
</evidence>